<proteinExistence type="inferred from homology"/>
<dbReference type="GO" id="GO:0003824">
    <property type="term" value="F:catalytic activity"/>
    <property type="evidence" value="ECO:0007669"/>
    <property type="project" value="InterPro"/>
</dbReference>
<dbReference type="Pfam" id="PF02515">
    <property type="entry name" value="CoA_transf_3"/>
    <property type="match status" value="1"/>
</dbReference>
<comment type="similarity">
    <text evidence="1">Belongs to the CoA-transferase III family.</text>
</comment>
<dbReference type="InterPro" id="IPR003673">
    <property type="entry name" value="CoA-Trfase_fam_III"/>
</dbReference>
<evidence type="ECO:0000256" key="1">
    <source>
        <dbReference type="ARBA" id="ARBA00008383"/>
    </source>
</evidence>
<gene>
    <name evidence="2" type="ORF">BT96DRAFT_1023943</name>
</gene>
<dbReference type="Gene3D" id="3.40.50.10540">
    <property type="entry name" value="Crotonobetainyl-coa:carnitine coa-transferase, domain 1"/>
    <property type="match status" value="1"/>
</dbReference>
<dbReference type="AlphaFoldDB" id="A0A6A4H2Z6"/>
<dbReference type="PANTHER" id="PTHR48229:SF1">
    <property type="entry name" value="ALPHA METHYLACYL-COA RACEMASE-RELATED"/>
    <property type="match status" value="1"/>
</dbReference>
<evidence type="ECO:0000313" key="3">
    <source>
        <dbReference type="Proteomes" id="UP000799118"/>
    </source>
</evidence>
<name>A0A6A4H2Z6_9AGAR</name>
<dbReference type="PANTHER" id="PTHR48229">
    <property type="entry name" value="CAIB/BAIF FAMILY ENZYME (AFU_ORTHOLOGUE AFUA_1G05360)-RELATED"/>
    <property type="match status" value="1"/>
</dbReference>
<keyword evidence="3" id="KW-1185">Reference proteome</keyword>
<dbReference type="Proteomes" id="UP000799118">
    <property type="component" value="Unassembled WGS sequence"/>
</dbReference>
<accession>A0A6A4H2Z6</accession>
<dbReference type="OrthoDB" id="2308815at2759"/>
<dbReference type="InterPro" id="IPR052985">
    <property type="entry name" value="CoA-trans_III_biosynth/detox"/>
</dbReference>
<organism evidence="2 3">
    <name type="scientific">Gymnopus androsaceus JB14</name>
    <dbReference type="NCBI Taxonomy" id="1447944"/>
    <lineage>
        <taxon>Eukaryota</taxon>
        <taxon>Fungi</taxon>
        <taxon>Dikarya</taxon>
        <taxon>Basidiomycota</taxon>
        <taxon>Agaricomycotina</taxon>
        <taxon>Agaricomycetes</taxon>
        <taxon>Agaricomycetidae</taxon>
        <taxon>Agaricales</taxon>
        <taxon>Marasmiineae</taxon>
        <taxon>Omphalotaceae</taxon>
        <taxon>Gymnopus</taxon>
    </lineage>
</organism>
<dbReference type="InterPro" id="IPR023606">
    <property type="entry name" value="CoA-Trfase_III_dom_1_sf"/>
</dbReference>
<protein>
    <submittedName>
        <fullName evidence="2">CoA-transferase family III</fullName>
    </submittedName>
</protein>
<reference evidence="2" key="1">
    <citation type="journal article" date="2019" name="Environ. Microbiol.">
        <title>Fungal ecological strategies reflected in gene transcription - a case study of two litter decomposers.</title>
        <authorList>
            <person name="Barbi F."/>
            <person name="Kohler A."/>
            <person name="Barry K."/>
            <person name="Baskaran P."/>
            <person name="Daum C."/>
            <person name="Fauchery L."/>
            <person name="Ihrmark K."/>
            <person name="Kuo A."/>
            <person name="LaButti K."/>
            <person name="Lipzen A."/>
            <person name="Morin E."/>
            <person name="Grigoriev I.V."/>
            <person name="Henrissat B."/>
            <person name="Lindahl B."/>
            <person name="Martin F."/>
        </authorList>
    </citation>
    <scope>NUCLEOTIDE SEQUENCE</scope>
    <source>
        <strain evidence="2">JB14</strain>
    </source>
</reference>
<sequence>MFSYSTVETSTQLLVSAFETDLPVLPEVRAKGLDWVDIISDSAEPLIPIVFKAHESFAALKALEGIIAVALCKERFGENENVKAIVNCNHAGLFPAMSFLSTVDELYKWDPGMKKKIKDTDLNHVYGDVYRRMLTNIYRTKDGRFYHLHASLNATPTFEALGLPPYNANIVEKRAAHEVIQARALELTSGEIEELVRKINQAGSPCLTQEEFLATSYGKHVSSRPLFELEQLESTSPPLKLSPEGPNILSGVKILDLTRVIAGPVITRTLAEYGAQVLRVTSHNLPDQSYYAVDFNFGKRTIDLDLKSSEGRKAFENLLEEVDVIVDGYRPGALTKLGYGPENLLKRFAGKRGFVYVKESCYGEGGEWSDRPGWQQIADSVSGVSWANGKHWVWKNPSRLHFHWPISGELGCIATLNALHHRLTKGGSYYTSVSLVRYNAWLMSLGPYPEEIWRSMVTAHGQDSQKLRSSSNFDEVGLAAIRSMQRLYPQLLQDPDFMHVAASTPFGVVKTQSPVVRIEPYKTALRGWLNVTRPAEYDSPAEWVVT</sequence>
<evidence type="ECO:0000313" key="2">
    <source>
        <dbReference type="EMBL" id="KAE9391744.1"/>
    </source>
</evidence>
<dbReference type="EMBL" id="ML769614">
    <property type="protein sequence ID" value="KAE9391744.1"/>
    <property type="molecule type" value="Genomic_DNA"/>
</dbReference>
<dbReference type="SUPFAM" id="SSF89796">
    <property type="entry name" value="CoA-transferase family III (CaiB/BaiF)"/>
    <property type="match status" value="2"/>
</dbReference>